<evidence type="ECO:0000259" key="1">
    <source>
        <dbReference type="Pfam" id="PF22515"/>
    </source>
</evidence>
<proteinExistence type="predicted"/>
<evidence type="ECO:0000313" key="4">
    <source>
        <dbReference type="Proteomes" id="UP000033998"/>
    </source>
</evidence>
<reference evidence="3 4" key="1">
    <citation type="journal article" date="2015" name="Nature">
        <title>rRNA introns, odd ribosomes, and small enigmatic genomes across a large radiation of phyla.</title>
        <authorList>
            <person name="Brown C.T."/>
            <person name="Hug L.A."/>
            <person name="Thomas B.C."/>
            <person name="Sharon I."/>
            <person name="Castelle C.J."/>
            <person name="Singh A."/>
            <person name="Wilkins M.J."/>
            <person name="Williams K.H."/>
            <person name="Banfield J.F."/>
        </authorList>
    </citation>
    <scope>NUCLEOTIDE SEQUENCE [LARGE SCALE GENOMIC DNA]</scope>
</reference>
<protein>
    <submittedName>
        <fullName evidence="3">Uncharacterized protein</fullName>
    </submittedName>
</protein>
<dbReference type="EMBL" id="LBWE01000001">
    <property type="protein sequence ID" value="KKR02242.1"/>
    <property type="molecule type" value="Genomic_DNA"/>
</dbReference>
<sequence>MKIGKKNQVITELFRVCRRKNNYIFHNDLVKNICKKVGFGNPFDVTKLDNIKKFPEILIKNNYAILHKGQGKHQFIKGIDKVFHKFEPIQKKIDWKYKKSLLNQYNSSESNILSVANNQRILHHFIFNQDREFEDIDIEKRPKTYFPHRTKTSLEYFVGKGIKLQLDSIQIEIDLTIEFQGIIGIFEGKNGRPENFSIYQLYHPFLYYFNANRKTELKGKIKNIFCVYVLREKSKGGDLLKLWAYTFKKPLDITSIVFIKSAEYKLITQSN</sequence>
<dbReference type="Pfam" id="PF22518">
    <property type="entry name" value="DUF6997"/>
    <property type="match status" value="1"/>
</dbReference>
<evidence type="ECO:0000259" key="2">
    <source>
        <dbReference type="Pfam" id="PF22518"/>
    </source>
</evidence>
<accession>A0A837HP34</accession>
<feature type="domain" description="DUF6997" evidence="2">
    <location>
        <begin position="81"/>
        <end position="265"/>
    </location>
</feature>
<evidence type="ECO:0000313" key="3">
    <source>
        <dbReference type="EMBL" id="KKR02242.1"/>
    </source>
</evidence>
<dbReference type="AlphaFoldDB" id="A0A837HP34"/>
<feature type="domain" description="DUF6996" evidence="1">
    <location>
        <begin position="12"/>
        <end position="75"/>
    </location>
</feature>
<dbReference type="InterPro" id="IPR054266">
    <property type="entry name" value="DUF6997"/>
</dbReference>
<comment type="caution">
    <text evidence="3">The sequence shown here is derived from an EMBL/GenBank/DDBJ whole genome shotgun (WGS) entry which is preliminary data.</text>
</comment>
<dbReference type="Pfam" id="PF22515">
    <property type="entry name" value="DUF6996"/>
    <property type="match status" value="1"/>
</dbReference>
<name>A0A837HP34_9BACT</name>
<organism evidence="3 4">
    <name type="scientific">Candidatus Nomurabacteria bacterium GW2011_GWD2_39_12</name>
    <dbReference type="NCBI Taxonomy" id="1618759"/>
    <lineage>
        <taxon>Bacteria</taxon>
        <taxon>Candidatus Nomuraibacteriota</taxon>
    </lineage>
</organism>
<gene>
    <name evidence="3" type="ORF">UT27_C0001G0020</name>
</gene>
<dbReference type="Proteomes" id="UP000033998">
    <property type="component" value="Unassembled WGS sequence"/>
</dbReference>
<dbReference type="InterPro" id="IPR054265">
    <property type="entry name" value="DUF6996"/>
</dbReference>